<accession>A0A6I4P0E7</accession>
<dbReference type="SUPFAM" id="SSF52540">
    <property type="entry name" value="P-loop containing nucleoside triphosphate hydrolases"/>
    <property type="match status" value="2"/>
</dbReference>
<dbReference type="Gene3D" id="4.10.860.10">
    <property type="entry name" value="UVR domain"/>
    <property type="match status" value="1"/>
</dbReference>
<evidence type="ECO:0000313" key="14">
    <source>
        <dbReference type="EMBL" id="MWC00017.1"/>
    </source>
</evidence>
<dbReference type="InterPro" id="IPR001943">
    <property type="entry name" value="UVR_dom"/>
</dbReference>
<dbReference type="PRINTS" id="PR00300">
    <property type="entry name" value="CLPPROTEASEA"/>
</dbReference>
<keyword evidence="3 10" id="KW-0547">Nucleotide-binding</keyword>
<proteinExistence type="inferred from homology"/>
<dbReference type="CDD" id="cd19499">
    <property type="entry name" value="RecA-like_ClpB_Hsp104-like"/>
    <property type="match status" value="1"/>
</dbReference>
<evidence type="ECO:0000256" key="6">
    <source>
        <dbReference type="ARBA" id="ARBA00023054"/>
    </source>
</evidence>
<dbReference type="PROSITE" id="PS00871">
    <property type="entry name" value="CLPAB_2"/>
    <property type="match status" value="1"/>
</dbReference>
<dbReference type="InterPro" id="IPR028299">
    <property type="entry name" value="ClpA/B_CS2"/>
</dbReference>
<dbReference type="Pfam" id="PF10431">
    <property type="entry name" value="ClpB_D2-small"/>
    <property type="match status" value="1"/>
</dbReference>
<feature type="domain" description="UVR" evidence="12">
    <location>
        <begin position="460"/>
        <end position="495"/>
    </location>
</feature>
<protein>
    <submittedName>
        <fullName evidence="14">AAA domain-containing protein</fullName>
    </submittedName>
</protein>
<dbReference type="PROSITE" id="PS00870">
    <property type="entry name" value="CLPAB_1"/>
    <property type="match status" value="1"/>
</dbReference>
<dbReference type="InterPro" id="IPR027417">
    <property type="entry name" value="P-loop_NTPase"/>
</dbReference>
<keyword evidence="4 10" id="KW-0067">ATP-binding</keyword>
<dbReference type="Pfam" id="PF17871">
    <property type="entry name" value="AAA_lid_9"/>
    <property type="match status" value="1"/>
</dbReference>
<dbReference type="Pfam" id="PF02861">
    <property type="entry name" value="Clp_N"/>
    <property type="match status" value="1"/>
</dbReference>
<sequence length="864" mass="93368">MPEDFTNESGQQGSFDEFLARYLDGERARQTRSIDLSRFLTQRTQRVLQQAGAFALERGQTELDALHILRVIVDDETVQQAIRGIGADPERIRRGAESRLPEASTTSADVNSATITPSASRSLFHAYQVARSSGATYIDPEHVFFALVLGQDAPAGRVLAEAGVTADALVQAVREGNDGSRYGAGAPTRPADGEDGEPESSTPMLDKFGTDLTALAEAGELDPVIGRADEIEQTIEILSRRTKNNPVLIGEAGVGKTAIVEGLAQAIVADQVPEQLHGKRVIALDLPGMLAGTRYRGDFEERLTKTMDEISAQQGELIVFVDEVHTVVGAGGGGDGGGMDAGNILKPRLARGELHLVGATTLSEYRRIEKDPALERRFQPVRVGEPSIEDAVAILSGLRPAYEEHHRVHFTDEAIRAAVELSARYLTDRVLPDKAIDLIDQAGARLRLRLGVAVDISGLQSRLAELEADKNAAVSAEHYEEASRIRDEVAKVQAKLAEATGLETVAGARYSTNGKEAVVDEAQIAAVVSRATGIPVNRLTETERERLGTLEAELHGRVVGQDDAVAAVAKAVRRNRTGMGDSRRPVGSFLFLGPTGVGKTELAKALAGSLFDDDGAVIRFDMSEFGERHTVSRLVGAPPGYVGYDEAGQLTERVRRNPYSIVLFDEIEKAHPDVFNLLLQVLDDGRLTDGQGRTVDFRNTVVIMTSNLGSEFLASRSGAMGFVQDASRGALPDDVRARVMGKLRESMRPEFLNRIDEIVLFQKLERVELAEIVRLLLGATSRRLDAREIAFAATDAAVEWIAEHGYEPEFGARPLRRLIQREVDDRIAELFVSGELADGGSVTVDAQGGMLLVTADRPAFAAAA</sequence>
<dbReference type="InterPro" id="IPR001270">
    <property type="entry name" value="ClpA/B"/>
</dbReference>
<dbReference type="PROSITE" id="PS50151">
    <property type="entry name" value="UVR"/>
    <property type="match status" value="1"/>
</dbReference>
<dbReference type="InterPro" id="IPR018368">
    <property type="entry name" value="ClpA/B_CS1"/>
</dbReference>
<dbReference type="GO" id="GO:0016887">
    <property type="term" value="F:ATP hydrolysis activity"/>
    <property type="evidence" value="ECO:0007669"/>
    <property type="project" value="InterPro"/>
</dbReference>
<dbReference type="FunFam" id="3.40.50.300:FF:000025">
    <property type="entry name" value="ATP-dependent Clp protease subunit"/>
    <property type="match status" value="1"/>
</dbReference>
<dbReference type="RefSeq" id="WP_160426667.1">
    <property type="nucleotide sequence ID" value="NZ_WSTA01000094.1"/>
</dbReference>
<evidence type="ECO:0000313" key="15">
    <source>
        <dbReference type="Proteomes" id="UP000438182"/>
    </source>
</evidence>
<dbReference type="Gene3D" id="1.10.1780.10">
    <property type="entry name" value="Clp, N-terminal domain"/>
    <property type="match status" value="1"/>
</dbReference>
<dbReference type="Gene3D" id="1.10.8.60">
    <property type="match status" value="2"/>
</dbReference>
<feature type="region of interest" description="Disordered" evidence="11">
    <location>
        <begin position="177"/>
        <end position="206"/>
    </location>
</feature>
<gene>
    <name evidence="14" type="ORF">GB864_15825</name>
</gene>
<evidence type="ECO:0000256" key="5">
    <source>
        <dbReference type="ARBA" id="ARBA00023016"/>
    </source>
</evidence>
<reference evidence="14 15" key="1">
    <citation type="submission" date="2019-12" db="EMBL/GenBank/DDBJ databases">
        <authorList>
            <person name="Kim Y.S."/>
        </authorList>
    </citation>
    <scope>NUCLEOTIDE SEQUENCE [LARGE SCALE GENOMIC DNA]</scope>
    <source>
        <strain evidence="14 15">MMS17-SY077</strain>
    </source>
</reference>
<evidence type="ECO:0000256" key="2">
    <source>
        <dbReference type="ARBA" id="ARBA00022737"/>
    </source>
</evidence>
<dbReference type="InterPro" id="IPR004176">
    <property type="entry name" value="Clp_R_N"/>
</dbReference>
<keyword evidence="7 10" id="KW-0143">Chaperone</keyword>
<dbReference type="InterPro" id="IPR003593">
    <property type="entry name" value="AAA+_ATPase"/>
</dbReference>
<evidence type="ECO:0000256" key="8">
    <source>
        <dbReference type="ARBA" id="ARBA00026057"/>
    </source>
</evidence>
<keyword evidence="5" id="KW-0346">Stress response</keyword>
<comment type="caution">
    <text evidence="14">The sequence shown here is derived from an EMBL/GenBank/DDBJ whole genome shotgun (WGS) entry which is preliminary data.</text>
</comment>
<dbReference type="GO" id="GO:0034605">
    <property type="term" value="P:cellular response to heat"/>
    <property type="evidence" value="ECO:0007669"/>
    <property type="project" value="TreeGrafter"/>
</dbReference>
<comment type="subunit">
    <text evidence="8">Homohexamer. The oligomerization is ATP-dependent.</text>
</comment>
<keyword evidence="15" id="KW-1185">Reference proteome</keyword>
<keyword evidence="2 9" id="KW-0677">Repeat</keyword>
<evidence type="ECO:0000256" key="9">
    <source>
        <dbReference type="PROSITE-ProRule" id="PRU01251"/>
    </source>
</evidence>
<dbReference type="PROSITE" id="PS51903">
    <property type="entry name" value="CLP_R"/>
    <property type="match status" value="1"/>
</dbReference>
<evidence type="ECO:0000256" key="1">
    <source>
        <dbReference type="ARBA" id="ARBA00008675"/>
    </source>
</evidence>
<dbReference type="SMART" id="SM01086">
    <property type="entry name" value="ClpB_D2-small"/>
    <property type="match status" value="1"/>
</dbReference>
<dbReference type="InterPro" id="IPR050130">
    <property type="entry name" value="ClpA_ClpB"/>
</dbReference>
<comment type="similarity">
    <text evidence="1 10">Belongs to the ClpA/ClpB family.</text>
</comment>
<dbReference type="InterPro" id="IPR019489">
    <property type="entry name" value="Clp_ATPase_C"/>
</dbReference>
<evidence type="ECO:0000259" key="13">
    <source>
        <dbReference type="PROSITE" id="PS51903"/>
    </source>
</evidence>
<dbReference type="Pfam" id="PF07724">
    <property type="entry name" value="AAA_2"/>
    <property type="match status" value="1"/>
</dbReference>
<dbReference type="Pfam" id="PF00004">
    <property type="entry name" value="AAA"/>
    <property type="match status" value="1"/>
</dbReference>
<evidence type="ECO:0000259" key="12">
    <source>
        <dbReference type="PROSITE" id="PS50151"/>
    </source>
</evidence>
<dbReference type="SMART" id="SM00382">
    <property type="entry name" value="AAA"/>
    <property type="match status" value="2"/>
</dbReference>
<dbReference type="AlphaFoldDB" id="A0A6I4P0E7"/>
<evidence type="ECO:0000256" key="3">
    <source>
        <dbReference type="ARBA" id="ARBA00022741"/>
    </source>
</evidence>
<dbReference type="PANTHER" id="PTHR11638">
    <property type="entry name" value="ATP-DEPENDENT CLP PROTEASE"/>
    <property type="match status" value="1"/>
</dbReference>
<organism evidence="14 15">
    <name type="scientific">Agromyces seonyuensis</name>
    <dbReference type="NCBI Taxonomy" id="2662446"/>
    <lineage>
        <taxon>Bacteria</taxon>
        <taxon>Bacillati</taxon>
        <taxon>Actinomycetota</taxon>
        <taxon>Actinomycetes</taxon>
        <taxon>Micrococcales</taxon>
        <taxon>Microbacteriaceae</taxon>
        <taxon>Agromyces</taxon>
    </lineage>
</organism>
<dbReference type="CDD" id="cd00009">
    <property type="entry name" value="AAA"/>
    <property type="match status" value="1"/>
</dbReference>
<dbReference type="Gene3D" id="3.40.50.300">
    <property type="entry name" value="P-loop containing nucleotide triphosphate hydrolases"/>
    <property type="match status" value="2"/>
</dbReference>
<feature type="domain" description="Clp R" evidence="13">
    <location>
        <begin position="36"/>
        <end position="180"/>
    </location>
</feature>
<evidence type="ECO:0000256" key="7">
    <source>
        <dbReference type="ARBA" id="ARBA00023186"/>
    </source>
</evidence>
<name>A0A6I4P0E7_9MICO</name>
<evidence type="ECO:0000256" key="4">
    <source>
        <dbReference type="ARBA" id="ARBA00022840"/>
    </source>
</evidence>
<dbReference type="Proteomes" id="UP000438182">
    <property type="component" value="Unassembled WGS sequence"/>
</dbReference>
<dbReference type="SUPFAM" id="SSF81923">
    <property type="entry name" value="Double Clp-N motif"/>
    <property type="match status" value="1"/>
</dbReference>
<dbReference type="InterPro" id="IPR003959">
    <property type="entry name" value="ATPase_AAA_core"/>
</dbReference>
<dbReference type="GO" id="GO:0005737">
    <property type="term" value="C:cytoplasm"/>
    <property type="evidence" value="ECO:0007669"/>
    <property type="project" value="TreeGrafter"/>
</dbReference>
<dbReference type="InterPro" id="IPR041546">
    <property type="entry name" value="ClpA/ClpB_AAA_lid"/>
</dbReference>
<dbReference type="EMBL" id="WSTA01000094">
    <property type="protein sequence ID" value="MWC00017.1"/>
    <property type="molecule type" value="Genomic_DNA"/>
</dbReference>
<dbReference type="FunFam" id="3.40.50.300:FF:000010">
    <property type="entry name" value="Chaperone clpB 1, putative"/>
    <property type="match status" value="1"/>
</dbReference>
<evidence type="ECO:0000256" key="11">
    <source>
        <dbReference type="SAM" id="MobiDB-lite"/>
    </source>
</evidence>
<evidence type="ECO:0000256" key="10">
    <source>
        <dbReference type="RuleBase" id="RU004432"/>
    </source>
</evidence>
<keyword evidence="6" id="KW-0175">Coiled coil</keyword>
<dbReference type="PANTHER" id="PTHR11638:SF18">
    <property type="entry name" value="HEAT SHOCK PROTEIN 104"/>
    <property type="match status" value="1"/>
</dbReference>
<dbReference type="InterPro" id="IPR036628">
    <property type="entry name" value="Clp_N_dom_sf"/>
</dbReference>
<dbReference type="GO" id="GO:0005524">
    <property type="term" value="F:ATP binding"/>
    <property type="evidence" value="ECO:0007669"/>
    <property type="project" value="UniProtKB-KW"/>
</dbReference>